<gene>
    <name evidence="1" type="ORF">EAH_00030030</name>
</gene>
<proteinExistence type="predicted"/>
<evidence type="ECO:0000313" key="2">
    <source>
        <dbReference type="Proteomes" id="UP000018050"/>
    </source>
</evidence>
<dbReference type="Proteomes" id="UP000018050">
    <property type="component" value="Unassembled WGS sequence"/>
</dbReference>
<protein>
    <submittedName>
        <fullName evidence="1">Uncharacterized protein</fullName>
    </submittedName>
</protein>
<dbReference type="OrthoDB" id="346984at2759"/>
<keyword evidence="2" id="KW-1185">Reference proteome</keyword>
<sequence length="196" mass="22301">MTSVELDPRFMRTFRSTWEDTPSSHAVPHSMLTALGLTRGDYLDVKAWIFLVARKLQFENGERAAFKFSQQATALDILDFLHIAGLEYVTKQFFSVQEELLLDRETCCRLLAFLHCNSLIDCRLLALSVFIFSYSRQPVMLRAALREILISLLGPDIISLAEPILAALKPRLLDDINDPRLALRAYLVVMQLAQLS</sequence>
<dbReference type="EMBL" id="HG670808">
    <property type="protein sequence ID" value="CDI78115.1"/>
    <property type="molecule type" value="Genomic_DNA"/>
</dbReference>
<accession>U6GDA0</accession>
<organism evidence="1 2">
    <name type="scientific">Eimeria acervulina</name>
    <name type="common">Coccidian parasite</name>
    <dbReference type="NCBI Taxonomy" id="5801"/>
    <lineage>
        <taxon>Eukaryota</taxon>
        <taxon>Sar</taxon>
        <taxon>Alveolata</taxon>
        <taxon>Apicomplexa</taxon>
        <taxon>Conoidasida</taxon>
        <taxon>Coccidia</taxon>
        <taxon>Eucoccidiorida</taxon>
        <taxon>Eimeriorina</taxon>
        <taxon>Eimeriidae</taxon>
        <taxon>Eimeria</taxon>
    </lineage>
</organism>
<dbReference type="VEuPathDB" id="ToxoDB:EAH_00030030"/>
<dbReference type="RefSeq" id="XP_013251631.1">
    <property type="nucleotide sequence ID" value="XM_013396177.1"/>
</dbReference>
<name>U6GDA0_EIMAC</name>
<reference evidence="1" key="1">
    <citation type="submission" date="2013-10" db="EMBL/GenBank/DDBJ databases">
        <title>Genomic analysis of the causative agents of coccidiosis in chickens.</title>
        <authorList>
            <person name="Reid A.J."/>
            <person name="Blake D."/>
            <person name="Billington K."/>
            <person name="Browne H."/>
            <person name="Dunn M."/>
            <person name="Hung S."/>
            <person name="Kawahara F."/>
            <person name="Miranda-Saavedra D."/>
            <person name="Mourier T."/>
            <person name="Nagra H."/>
            <person name="Otto T.D."/>
            <person name="Rawlings N."/>
            <person name="Sanchez A."/>
            <person name="Sanders M."/>
            <person name="Subramaniam C."/>
            <person name="Tay Y."/>
            <person name="Dear P."/>
            <person name="Doerig C."/>
            <person name="Gruber A."/>
            <person name="Parkinson J."/>
            <person name="Shirley M."/>
            <person name="Wan K.L."/>
            <person name="Berriman M."/>
            <person name="Tomley F."/>
            <person name="Pain A."/>
        </authorList>
    </citation>
    <scope>NUCLEOTIDE SEQUENCE</scope>
    <source>
        <strain evidence="1">Houghton</strain>
    </source>
</reference>
<dbReference type="GeneID" id="25271073"/>
<dbReference type="AlphaFoldDB" id="U6GDA0"/>
<evidence type="ECO:0000313" key="1">
    <source>
        <dbReference type="EMBL" id="CDI78115.1"/>
    </source>
</evidence>
<reference evidence="1" key="2">
    <citation type="submission" date="2013-10" db="EMBL/GenBank/DDBJ databases">
        <authorList>
            <person name="Aslett M."/>
        </authorList>
    </citation>
    <scope>NUCLEOTIDE SEQUENCE</scope>
    <source>
        <strain evidence="1">Houghton</strain>
    </source>
</reference>